<keyword evidence="3" id="KW-1185">Reference proteome</keyword>
<sequence>MNLHGENKDDSVEVFSEDEDKSSSDTDFEEDAPSRKKIRKEKKLKEKFQKAEMTYFILQTCYKKKT</sequence>
<protein>
    <submittedName>
        <fullName evidence="2">Uncharacterized protein</fullName>
    </submittedName>
</protein>
<reference evidence="2 3" key="1">
    <citation type="submission" date="2024-05" db="EMBL/GenBank/DDBJ databases">
        <title>Genetic variation in Jamaican populations of the coffee berry borer (Hypothenemus hampei).</title>
        <authorList>
            <person name="Errbii M."/>
            <person name="Myrie A."/>
        </authorList>
    </citation>
    <scope>NUCLEOTIDE SEQUENCE [LARGE SCALE GENOMIC DNA]</scope>
    <source>
        <strain evidence="2">JA-Hopewell-2020-01-JO</strain>
        <tissue evidence="2">Whole body</tissue>
    </source>
</reference>
<feature type="region of interest" description="Disordered" evidence="1">
    <location>
        <begin position="1"/>
        <end position="42"/>
    </location>
</feature>
<feature type="compositionally biased region" description="Basic and acidic residues" evidence="1">
    <location>
        <begin position="1"/>
        <end position="11"/>
    </location>
</feature>
<evidence type="ECO:0000256" key="1">
    <source>
        <dbReference type="SAM" id="MobiDB-lite"/>
    </source>
</evidence>
<comment type="caution">
    <text evidence="2">The sequence shown here is derived from an EMBL/GenBank/DDBJ whole genome shotgun (WGS) entry which is preliminary data.</text>
</comment>
<evidence type="ECO:0000313" key="3">
    <source>
        <dbReference type="Proteomes" id="UP001566132"/>
    </source>
</evidence>
<dbReference type="AlphaFoldDB" id="A0ABD1EL69"/>
<organism evidence="2 3">
    <name type="scientific">Hypothenemus hampei</name>
    <name type="common">Coffee berry borer</name>
    <dbReference type="NCBI Taxonomy" id="57062"/>
    <lineage>
        <taxon>Eukaryota</taxon>
        <taxon>Metazoa</taxon>
        <taxon>Ecdysozoa</taxon>
        <taxon>Arthropoda</taxon>
        <taxon>Hexapoda</taxon>
        <taxon>Insecta</taxon>
        <taxon>Pterygota</taxon>
        <taxon>Neoptera</taxon>
        <taxon>Endopterygota</taxon>
        <taxon>Coleoptera</taxon>
        <taxon>Polyphaga</taxon>
        <taxon>Cucujiformia</taxon>
        <taxon>Curculionidae</taxon>
        <taxon>Scolytinae</taxon>
        <taxon>Hypothenemus</taxon>
    </lineage>
</organism>
<accession>A0ABD1EL69</accession>
<name>A0ABD1EL69_HYPHA</name>
<dbReference type="Proteomes" id="UP001566132">
    <property type="component" value="Unassembled WGS sequence"/>
</dbReference>
<evidence type="ECO:0000313" key="2">
    <source>
        <dbReference type="EMBL" id="KAL1497239.1"/>
    </source>
</evidence>
<proteinExistence type="predicted"/>
<feature type="compositionally biased region" description="Acidic residues" evidence="1">
    <location>
        <begin position="15"/>
        <end position="31"/>
    </location>
</feature>
<gene>
    <name evidence="2" type="ORF">ABEB36_008232</name>
</gene>
<dbReference type="EMBL" id="JBDJPC010000006">
    <property type="protein sequence ID" value="KAL1497239.1"/>
    <property type="molecule type" value="Genomic_DNA"/>
</dbReference>